<evidence type="ECO:0000313" key="2">
    <source>
        <dbReference type="Proteomes" id="UP000789366"/>
    </source>
</evidence>
<name>A0ACA9NQ53_9GLOM</name>
<dbReference type="EMBL" id="CAJVPW010016575">
    <property type="protein sequence ID" value="CAG8671129.1"/>
    <property type="molecule type" value="Genomic_DNA"/>
</dbReference>
<reference evidence="1" key="1">
    <citation type="submission" date="2021-06" db="EMBL/GenBank/DDBJ databases">
        <authorList>
            <person name="Kallberg Y."/>
            <person name="Tangrot J."/>
            <person name="Rosling A."/>
        </authorList>
    </citation>
    <scope>NUCLEOTIDE SEQUENCE</scope>
    <source>
        <strain evidence="1">28 12/20/2015</strain>
    </source>
</reference>
<keyword evidence="2" id="KW-1185">Reference proteome</keyword>
<evidence type="ECO:0000313" key="1">
    <source>
        <dbReference type="EMBL" id="CAG8671129.1"/>
    </source>
</evidence>
<proteinExistence type="predicted"/>
<comment type="caution">
    <text evidence="1">The sequence shown here is derived from an EMBL/GenBank/DDBJ whole genome shotgun (WGS) entry which is preliminary data.</text>
</comment>
<gene>
    <name evidence="1" type="ORF">SPELUC_LOCUS9670</name>
</gene>
<accession>A0ACA9NQ53</accession>
<dbReference type="Proteomes" id="UP000789366">
    <property type="component" value="Unassembled WGS sequence"/>
</dbReference>
<sequence length="143" mass="17269">MKDWDKMKMRLVVGLYVAEPLRDWIRDIVKVNTTWKDVKAAILKSAKAKYDVEMKIECLMNLKLNEDESVVSYTNRFDACSKNVKSQVSNREMKRWYLRGLLAKYRERINQQYPETYEETKDWAIKIKKYEKSDEFDLKKARR</sequence>
<protein>
    <submittedName>
        <fullName evidence="1">10313_t:CDS:1</fullName>
    </submittedName>
</protein>
<organism evidence="1 2">
    <name type="scientific">Cetraspora pellucida</name>
    <dbReference type="NCBI Taxonomy" id="1433469"/>
    <lineage>
        <taxon>Eukaryota</taxon>
        <taxon>Fungi</taxon>
        <taxon>Fungi incertae sedis</taxon>
        <taxon>Mucoromycota</taxon>
        <taxon>Glomeromycotina</taxon>
        <taxon>Glomeromycetes</taxon>
        <taxon>Diversisporales</taxon>
        <taxon>Gigasporaceae</taxon>
        <taxon>Cetraspora</taxon>
    </lineage>
</organism>